<gene>
    <name evidence="1" type="ORF">DF182_15605</name>
</gene>
<reference evidence="1 2" key="1">
    <citation type="submission" date="2018-05" db="EMBL/GenBank/DDBJ databases">
        <title>Chitinophaga sp. K3CV102501T nov., isolated from isolated from a monsoon evergreen broad-leaved forest soil.</title>
        <authorList>
            <person name="Lv Y."/>
        </authorList>
    </citation>
    <scope>NUCLEOTIDE SEQUENCE [LARGE SCALE GENOMIC DNA]</scope>
    <source>
        <strain evidence="1 2">GDMCC 1.1325</strain>
    </source>
</reference>
<accession>A0A365Y5Q0</accession>
<evidence type="ECO:0000313" key="1">
    <source>
        <dbReference type="EMBL" id="RBL93912.1"/>
    </source>
</evidence>
<evidence type="ECO:0000313" key="2">
    <source>
        <dbReference type="Proteomes" id="UP000253410"/>
    </source>
</evidence>
<dbReference type="EMBL" id="QFFJ01000001">
    <property type="protein sequence ID" value="RBL93912.1"/>
    <property type="molecule type" value="Genomic_DNA"/>
</dbReference>
<protein>
    <submittedName>
        <fullName evidence="1">Uncharacterized protein</fullName>
    </submittedName>
</protein>
<sequence length="66" mass="7661">MDAFFYESSPAVFFQGQRTDEQVLLLFLLPPPALREYFPEEHVRYMFEGPGTLSGLRPGYQTITEE</sequence>
<proteinExistence type="predicted"/>
<dbReference type="AlphaFoldDB" id="A0A365Y5Q0"/>
<keyword evidence="2" id="KW-1185">Reference proteome</keyword>
<dbReference type="Proteomes" id="UP000253410">
    <property type="component" value="Unassembled WGS sequence"/>
</dbReference>
<name>A0A365Y5Q0_9BACT</name>
<comment type="caution">
    <text evidence="1">The sequence shown here is derived from an EMBL/GenBank/DDBJ whole genome shotgun (WGS) entry which is preliminary data.</text>
</comment>
<organism evidence="1 2">
    <name type="scientific">Chitinophaga flava</name>
    <dbReference type="NCBI Taxonomy" id="2259036"/>
    <lineage>
        <taxon>Bacteria</taxon>
        <taxon>Pseudomonadati</taxon>
        <taxon>Bacteroidota</taxon>
        <taxon>Chitinophagia</taxon>
        <taxon>Chitinophagales</taxon>
        <taxon>Chitinophagaceae</taxon>
        <taxon>Chitinophaga</taxon>
    </lineage>
</organism>